<dbReference type="SMART" id="SM00382">
    <property type="entry name" value="AAA"/>
    <property type="match status" value="1"/>
</dbReference>
<dbReference type="PANTHER" id="PTHR43394">
    <property type="entry name" value="ATP-DEPENDENT PERMEASE MDL1, MITOCHONDRIAL"/>
    <property type="match status" value="1"/>
</dbReference>
<evidence type="ECO:0000256" key="6">
    <source>
        <dbReference type="ARBA" id="ARBA00023136"/>
    </source>
</evidence>
<feature type="transmembrane region" description="Helical" evidence="9">
    <location>
        <begin position="203"/>
        <end position="222"/>
    </location>
</feature>
<dbReference type="InterPro" id="IPR036640">
    <property type="entry name" value="ABC1_TM_sf"/>
</dbReference>
<dbReference type="FunFam" id="3.40.50.300:FF:000218">
    <property type="entry name" value="Multidrug ABC transporter ATP-binding protein"/>
    <property type="match status" value="1"/>
</dbReference>
<evidence type="ECO:0000259" key="11">
    <source>
        <dbReference type="PROSITE" id="PS50929"/>
    </source>
</evidence>
<dbReference type="SUPFAM" id="SSF90123">
    <property type="entry name" value="ABC transporter transmembrane region"/>
    <property type="match status" value="1"/>
</dbReference>
<dbReference type="PROSITE" id="PS50929">
    <property type="entry name" value="ABC_TM1F"/>
    <property type="match status" value="1"/>
</dbReference>
<keyword evidence="2 9" id="KW-0812">Transmembrane</keyword>
<reference evidence="12 13" key="1">
    <citation type="submission" date="2019-06" db="EMBL/GenBank/DDBJ databases">
        <title>Whole genome sequence for Rhodospirillaceae sp. R148.</title>
        <authorList>
            <person name="Wang G."/>
        </authorList>
    </citation>
    <scope>NUCLEOTIDE SEQUENCE [LARGE SCALE GENOMIC DNA]</scope>
    <source>
        <strain evidence="12 13">R148</strain>
    </source>
</reference>
<dbReference type="SUPFAM" id="SSF52540">
    <property type="entry name" value="P-loop containing nucleoside triphosphate hydrolases"/>
    <property type="match status" value="1"/>
</dbReference>
<feature type="transmembrane region" description="Helical" evidence="9">
    <location>
        <begin position="170"/>
        <end position="197"/>
    </location>
</feature>
<evidence type="ECO:0000256" key="3">
    <source>
        <dbReference type="ARBA" id="ARBA00022741"/>
    </source>
</evidence>
<evidence type="ECO:0000256" key="8">
    <source>
        <dbReference type="SAM" id="MobiDB-lite"/>
    </source>
</evidence>
<dbReference type="Gene3D" id="1.20.1560.10">
    <property type="entry name" value="ABC transporter type 1, transmembrane domain"/>
    <property type="match status" value="1"/>
</dbReference>
<comment type="function">
    <text evidence="7">Part of an ABC transporter complex. Transmembrane domains (TMD) form a pore in the inner membrane and the ATP-binding domain (NBD) is responsible for energy generation.</text>
</comment>
<comment type="caution">
    <text evidence="12">The sequence shown here is derived from an EMBL/GenBank/DDBJ whole genome shotgun (WGS) entry which is preliminary data.</text>
</comment>
<dbReference type="InterPro" id="IPR003439">
    <property type="entry name" value="ABC_transporter-like_ATP-bd"/>
</dbReference>
<gene>
    <name evidence="12" type="ORF">FKG95_05590</name>
</gene>
<dbReference type="PROSITE" id="PS00211">
    <property type="entry name" value="ABC_TRANSPORTER_1"/>
    <property type="match status" value="1"/>
</dbReference>
<evidence type="ECO:0000256" key="7">
    <source>
        <dbReference type="ARBA" id="ARBA00024725"/>
    </source>
</evidence>
<feature type="transmembrane region" description="Helical" evidence="9">
    <location>
        <begin position="61"/>
        <end position="84"/>
    </location>
</feature>
<evidence type="ECO:0000313" key="12">
    <source>
        <dbReference type="EMBL" id="TQV81720.1"/>
    </source>
</evidence>
<dbReference type="Pfam" id="PF00664">
    <property type="entry name" value="ABC_membrane"/>
    <property type="match status" value="1"/>
</dbReference>
<dbReference type="Proteomes" id="UP000315252">
    <property type="component" value="Unassembled WGS sequence"/>
</dbReference>
<keyword evidence="6 9" id="KW-0472">Membrane</keyword>
<dbReference type="Pfam" id="PF00005">
    <property type="entry name" value="ABC_tran"/>
    <property type="match status" value="1"/>
</dbReference>
<feature type="compositionally biased region" description="Polar residues" evidence="8">
    <location>
        <begin position="23"/>
        <end position="34"/>
    </location>
</feature>
<proteinExistence type="predicted"/>
<dbReference type="GO" id="GO:0016887">
    <property type="term" value="F:ATP hydrolysis activity"/>
    <property type="evidence" value="ECO:0007669"/>
    <property type="project" value="InterPro"/>
</dbReference>
<dbReference type="PANTHER" id="PTHR43394:SF1">
    <property type="entry name" value="ATP-BINDING CASSETTE SUB-FAMILY B MEMBER 10, MITOCHONDRIAL"/>
    <property type="match status" value="1"/>
</dbReference>
<dbReference type="InterPro" id="IPR003593">
    <property type="entry name" value="AAA+_ATPase"/>
</dbReference>
<keyword evidence="13" id="KW-1185">Reference proteome</keyword>
<dbReference type="InterPro" id="IPR011527">
    <property type="entry name" value="ABC1_TM_dom"/>
</dbReference>
<organism evidence="12 13">
    <name type="scientific">Denitrobaculum tricleocarpae</name>
    <dbReference type="NCBI Taxonomy" id="2591009"/>
    <lineage>
        <taxon>Bacteria</taxon>
        <taxon>Pseudomonadati</taxon>
        <taxon>Pseudomonadota</taxon>
        <taxon>Alphaproteobacteria</taxon>
        <taxon>Rhodospirillales</taxon>
        <taxon>Rhodospirillaceae</taxon>
        <taxon>Denitrobaculum</taxon>
    </lineage>
</organism>
<dbReference type="InterPro" id="IPR027417">
    <property type="entry name" value="P-loop_NTPase"/>
</dbReference>
<keyword evidence="3" id="KW-0547">Nucleotide-binding</keyword>
<feature type="transmembrane region" description="Helical" evidence="9">
    <location>
        <begin position="104"/>
        <end position="124"/>
    </location>
</feature>
<evidence type="ECO:0000313" key="13">
    <source>
        <dbReference type="Proteomes" id="UP000315252"/>
    </source>
</evidence>
<dbReference type="NCBIfam" id="TIGR02204">
    <property type="entry name" value="MsbA_rel"/>
    <property type="match status" value="1"/>
</dbReference>
<feature type="domain" description="ABC transporter" evidence="10">
    <location>
        <begin position="381"/>
        <end position="617"/>
    </location>
</feature>
<accession>A0A545TWW8</accession>
<evidence type="ECO:0000256" key="2">
    <source>
        <dbReference type="ARBA" id="ARBA00022692"/>
    </source>
</evidence>
<dbReference type="GO" id="GO:0005524">
    <property type="term" value="F:ATP binding"/>
    <property type="evidence" value="ECO:0007669"/>
    <property type="project" value="UniProtKB-KW"/>
</dbReference>
<keyword evidence="5 9" id="KW-1133">Transmembrane helix</keyword>
<evidence type="ECO:0000256" key="4">
    <source>
        <dbReference type="ARBA" id="ARBA00022840"/>
    </source>
</evidence>
<comment type="subcellular location">
    <subcellularLocation>
        <location evidence="1">Cell membrane</location>
        <topology evidence="1">Multi-pass membrane protein</topology>
    </subcellularLocation>
</comment>
<dbReference type="AlphaFoldDB" id="A0A545TWW8"/>
<evidence type="ECO:0000256" key="9">
    <source>
        <dbReference type="SAM" id="Phobius"/>
    </source>
</evidence>
<dbReference type="GO" id="GO:0005886">
    <property type="term" value="C:plasma membrane"/>
    <property type="evidence" value="ECO:0007669"/>
    <property type="project" value="UniProtKB-SubCell"/>
</dbReference>
<dbReference type="InterPro" id="IPR017871">
    <property type="entry name" value="ABC_transporter-like_CS"/>
</dbReference>
<dbReference type="GO" id="GO:0015421">
    <property type="term" value="F:ABC-type oligopeptide transporter activity"/>
    <property type="evidence" value="ECO:0007669"/>
    <property type="project" value="TreeGrafter"/>
</dbReference>
<protein>
    <submittedName>
        <fullName evidence="12">ATP-binding cassette domain-containing protein</fullName>
    </submittedName>
</protein>
<keyword evidence="4 12" id="KW-0067">ATP-binding</keyword>
<evidence type="ECO:0000256" key="5">
    <source>
        <dbReference type="ARBA" id="ARBA00022989"/>
    </source>
</evidence>
<evidence type="ECO:0000256" key="1">
    <source>
        <dbReference type="ARBA" id="ARBA00004651"/>
    </source>
</evidence>
<dbReference type="InterPro" id="IPR011918">
    <property type="entry name" value="ABC_MsbA_ATP-bd"/>
</dbReference>
<sequence length="634" mass="67954">MMRSRPSEQSSTSLPSEAGKNPAGSNQVGSNSGDPKSIDRPSSKELSHLVRLWKFVSPYKLQVGGAMIALIIAASTVLGLGFGLRTLVDDGFAQENAALLDQAVMVLLGVVVLLAAASYSRFYLVSWIGERVVADIRKAVFNHLITLSPAYFEITRTGEVLSRLTTDTTLLQMVVGSSVSVALRNFLLFVGGSVLLIVTSAKLTGMVFLVVPIVILPIIIYGRKVRRLSRDSQDRVADLGSYADEALGAIRTVQAFSHESVDRTRFGGRAEDAFVTAVSRIRARAMLTAVVILLVFGAVSAILWIGGRDVIDGRITPGELSSFVFYAIVVAGSVGAISEVIGDLQRAAGATERLFDLLATKTDIAAPVVAQTLPSPARGDISFDKVLFHYPARPDDAALHGLDLTVKAGEKIAIVGPSGAGKTTIFQLLMRFYDPQAGAIHLDGVALTKADPLELRSRIGLVPQEPVIFSANAWENIRYGRPDASDEEVLQAAEAAAAKDFLDQLPDGFDTFLGERGVRLSGGQRQRLAIARAILRDPAVLLLDEATSALDAESERAVQQAVERLMSDRTTLVIAHRLATVLKADRILVLDEGRVVASGTHEDLIRQGGLYARLAELQFGEAEMFNGLQKSAGT</sequence>
<dbReference type="CDD" id="cd18575">
    <property type="entry name" value="ABC_6TM_bac_exporter_ABCB8_10_like"/>
    <property type="match status" value="1"/>
</dbReference>
<feature type="transmembrane region" description="Helical" evidence="9">
    <location>
        <begin position="285"/>
        <end position="305"/>
    </location>
</feature>
<dbReference type="EMBL" id="VHSH01000002">
    <property type="protein sequence ID" value="TQV81720.1"/>
    <property type="molecule type" value="Genomic_DNA"/>
</dbReference>
<feature type="domain" description="ABC transmembrane type-1" evidence="11">
    <location>
        <begin position="65"/>
        <end position="346"/>
    </location>
</feature>
<dbReference type="InterPro" id="IPR039421">
    <property type="entry name" value="Type_1_exporter"/>
</dbReference>
<feature type="transmembrane region" description="Helical" evidence="9">
    <location>
        <begin position="325"/>
        <end position="344"/>
    </location>
</feature>
<dbReference type="RefSeq" id="WP_142895351.1">
    <property type="nucleotide sequence ID" value="NZ_ML660053.1"/>
</dbReference>
<evidence type="ECO:0000259" key="10">
    <source>
        <dbReference type="PROSITE" id="PS50893"/>
    </source>
</evidence>
<dbReference type="PROSITE" id="PS50893">
    <property type="entry name" value="ABC_TRANSPORTER_2"/>
    <property type="match status" value="1"/>
</dbReference>
<feature type="region of interest" description="Disordered" evidence="8">
    <location>
        <begin position="1"/>
        <end position="41"/>
    </location>
</feature>
<dbReference type="Gene3D" id="3.40.50.300">
    <property type="entry name" value="P-loop containing nucleotide triphosphate hydrolases"/>
    <property type="match status" value="1"/>
</dbReference>
<dbReference type="GO" id="GO:0090374">
    <property type="term" value="P:oligopeptide export from mitochondrion"/>
    <property type="evidence" value="ECO:0007669"/>
    <property type="project" value="TreeGrafter"/>
</dbReference>
<dbReference type="OrthoDB" id="5288404at2"/>
<name>A0A545TWW8_9PROT</name>